<feature type="domain" description="Amino acid permease/ SLC12A" evidence="6">
    <location>
        <begin position="72"/>
        <end position="136"/>
    </location>
</feature>
<feature type="transmembrane region" description="Helical" evidence="5">
    <location>
        <begin position="106"/>
        <end position="125"/>
    </location>
</feature>
<dbReference type="GO" id="GO:0016020">
    <property type="term" value="C:membrane"/>
    <property type="evidence" value="ECO:0007669"/>
    <property type="project" value="UniProtKB-SubCell"/>
</dbReference>
<comment type="subcellular location">
    <subcellularLocation>
        <location evidence="1">Membrane</location>
        <topology evidence="1">Multi-pass membrane protein</topology>
    </subcellularLocation>
</comment>
<protein>
    <recommendedName>
        <fullName evidence="6">Amino acid permease/ SLC12A domain-containing protein</fullName>
    </recommendedName>
</protein>
<keyword evidence="8" id="KW-1185">Reference proteome</keyword>
<evidence type="ECO:0000256" key="5">
    <source>
        <dbReference type="SAM" id="Phobius"/>
    </source>
</evidence>
<evidence type="ECO:0000313" key="8">
    <source>
        <dbReference type="Proteomes" id="UP000070544"/>
    </source>
</evidence>
<evidence type="ECO:0000256" key="1">
    <source>
        <dbReference type="ARBA" id="ARBA00004141"/>
    </source>
</evidence>
<dbReference type="AlphaFoldDB" id="A0A139A2Y9"/>
<dbReference type="PANTHER" id="PTHR43341">
    <property type="entry name" value="AMINO ACID PERMEASE"/>
    <property type="match status" value="1"/>
</dbReference>
<keyword evidence="4 5" id="KW-0472">Membrane</keyword>
<accession>A0A139A2Y9</accession>
<organism evidence="7 8">
    <name type="scientific">Gonapodya prolifera (strain JEL478)</name>
    <name type="common">Monoblepharis prolifera</name>
    <dbReference type="NCBI Taxonomy" id="1344416"/>
    <lineage>
        <taxon>Eukaryota</taxon>
        <taxon>Fungi</taxon>
        <taxon>Fungi incertae sedis</taxon>
        <taxon>Chytridiomycota</taxon>
        <taxon>Chytridiomycota incertae sedis</taxon>
        <taxon>Monoblepharidomycetes</taxon>
        <taxon>Monoblepharidales</taxon>
        <taxon>Gonapodyaceae</taxon>
        <taxon>Gonapodya</taxon>
    </lineage>
</organism>
<evidence type="ECO:0000256" key="2">
    <source>
        <dbReference type="ARBA" id="ARBA00022692"/>
    </source>
</evidence>
<name>A0A139A2Y9_GONPJ</name>
<dbReference type="PANTHER" id="PTHR43341:SF3">
    <property type="entry name" value="AMINO-ACID PERMEASE PB1C11.02-RELATED"/>
    <property type="match status" value="1"/>
</dbReference>
<dbReference type="STRING" id="1344416.A0A139A2Y9"/>
<keyword evidence="3 5" id="KW-1133">Transmembrane helix</keyword>
<dbReference type="Gene3D" id="1.20.1740.10">
    <property type="entry name" value="Amino acid/polyamine transporter I"/>
    <property type="match status" value="1"/>
</dbReference>
<sequence length="145" mass="15342">MVLYVPLSQSHISNASLPVVQISPPAHPASHDGQQLQVLNLPRLNPWPSTSATTNPSASLGQASIRGGSQRFTTVFYAYGGTELVGLTSREAVNPMKNVPNATRGAFIRILIFYMSTVLVIGLVIPVTDPTLSTSECQSGAGHSN</sequence>
<dbReference type="Proteomes" id="UP000070544">
    <property type="component" value="Unassembled WGS sequence"/>
</dbReference>
<dbReference type="Pfam" id="PF00324">
    <property type="entry name" value="AA_permease"/>
    <property type="match status" value="1"/>
</dbReference>
<dbReference type="InterPro" id="IPR050524">
    <property type="entry name" value="APC_YAT"/>
</dbReference>
<dbReference type="GO" id="GO:0015171">
    <property type="term" value="F:amino acid transmembrane transporter activity"/>
    <property type="evidence" value="ECO:0007669"/>
    <property type="project" value="TreeGrafter"/>
</dbReference>
<keyword evidence="2 5" id="KW-0812">Transmembrane</keyword>
<dbReference type="InterPro" id="IPR004841">
    <property type="entry name" value="AA-permease/SLC12A_dom"/>
</dbReference>
<evidence type="ECO:0000313" key="7">
    <source>
        <dbReference type="EMBL" id="KXS11167.1"/>
    </source>
</evidence>
<evidence type="ECO:0000259" key="6">
    <source>
        <dbReference type="Pfam" id="PF00324"/>
    </source>
</evidence>
<evidence type="ECO:0000256" key="3">
    <source>
        <dbReference type="ARBA" id="ARBA00022989"/>
    </source>
</evidence>
<evidence type="ECO:0000256" key="4">
    <source>
        <dbReference type="ARBA" id="ARBA00023136"/>
    </source>
</evidence>
<dbReference type="OrthoDB" id="3900342at2759"/>
<reference evidence="7 8" key="1">
    <citation type="journal article" date="2015" name="Genome Biol. Evol.">
        <title>Phylogenomic analyses indicate that early fungi evolved digesting cell walls of algal ancestors of land plants.</title>
        <authorList>
            <person name="Chang Y."/>
            <person name="Wang S."/>
            <person name="Sekimoto S."/>
            <person name="Aerts A.L."/>
            <person name="Choi C."/>
            <person name="Clum A."/>
            <person name="LaButti K.M."/>
            <person name="Lindquist E.A."/>
            <person name="Yee Ngan C."/>
            <person name="Ohm R.A."/>
            <person name="Salamov A.A."/>
            <person name="Grigoriev I.V."/>
            <person name="Spatafora J.W."/>
            <person name="Berbee M.L."/>
        </authorList>
    </citation>
    <scope>NUCLEOTIDE SEQUENCE [LARGE SCALE GENOMIC DNA]</scope>
    <source>
        <strain evidence="7 8">JEL478</strain>
    </source>
</reference>
<dbReference type="EMBL" id="KQ965806">
    <property type="protein sequence ID" value="KXS11167.1"/>
    <property type="molecule type" value="Genomic_DNA"/>
</dbReference>
<gene>
    <name evidence="7" type="ORF">M427DRAFT_36081</name>
</gene>
<proteinExistence type="predicted"/>